<dbReference type="Gene3D" id="1.10.40.30">
    <property type="entry name" value="Fumarase/aspartase (C-terminal domain)"/>
    <property type="match status" value="1"/>
</dbReference>
<gene>
    <name evidence="3" type="ORF">SAMN05421762_3105</name>
</gene>
<dbReference type="PRINTS" id="PR00145">
    <property type="entry name" value="ARGSUCLYASE"/>
</dbReference>
<sequence>MAGAVHDSAIYHKLFDAGEASKLFTDSAEVRAMLIVEGALAKAQGELGIIPELSAAAIHRATLEIVLDAGGLGAQAAVNGVPIPGLVAAFRDEMQAPEHAQYVHWGATSQDIVDTALMLRLRQLLGLMEAGLKDTLTALAQLAKEHADLPMAGRTYGQYATPVSFGSVVAGWGQPLLDCLKDLQSVKSNLLVSLSGAAGTGSVWGDQAAPLRAALAKGLGLGDPGRSWHADRGPVLRITDWLSRVSVALAKMGEDLTIMAQSGVGEIRLGKAGGSSTMPQKQNPVQPAVLVAAARHAVGLNAVMQGAGMARQQRDGAAWFTEWMTLPQLCLSAATCVETARALTPGLAPQAEAMGQVFNQSQGLMQAEALSFHLTATLPRPEAQAQVKRLCKEVIADGGHLRDAAQAAFPDIDLSPVFGPEGQLGDAADQARAFAAAVQAL</sequence>
<dbReference type="Proteomes" id="UP000231644">
    <property type="component" value="Unassembled WGS sequence"/>
</dbReference>
<name>A0A1I1NR69_9RHOB</name>
<accession>A0A1I1NR69</accession>
<keyword evidence="3" id="KW-0413">Isomerase</keyword>
<dbReference type="PRINTS" id="PR00149">
    <property type="entry name" value="FUMRATELYASE"/>
</dbReference>
<dbReference type="RefSeq" id="WP_093446084.1">
    <property type="nucleotide sequence ID" value="NZ_FNZG01000001.1"/>
</dbReference>
<dbReference type="GO" id="GO:0016829">
    <property type="term" value="F:lyase activity"/>
    <property type="evidence" value="ECO:0007669"/>
    <property type="project" value="UniProtKB-ARBA"/>
</dbReference>
<feature type="domain" description="Adenylosuccinate lyase C-terminal" evidence="2">
    <location>
        <begin position="362"/>
        <end position="435"/>
    </location>
</feature>
<dbReference type="SUPFAM" id="SSF48557">
    <property type="entry name" value="L-aspartase-like"/>
    <property type="match status" value="1"/>
</dbReference>
<dbReference type="PANTHER" id="PTHR43172:SF2">
    <property type="entry name" value="ADENYLOSUCCINATE LYASE C-TERMINAL DOMAIN-CONTAINING PROTEIN"/>
    <property type="match status" value="1"/>
</dbReference>
<protein>
    <submittedName>
        <fullName evidence="3">3-carboxy-cis,cis-muconate cycloisomerase</fullName>
    </submittedName>
</protein>
<dbReference type="EMBL" id="FOLX01000001">
    <property type="protein sequence ID" value="SFD00027.1"/>
    <property type="molecule type" value="Genomic_DNA"/>
</dbReference>
<keyword evidence="4" id="KW-1185">Reference proteome</keyword>
<dbReference type="InterPro" id="IPR019468">
    <property type="entry name" value="AdenyloSucc_lyase_C"/>
</dbReference>
<dbReference type="AlphaFoldDB" id="A0A1I1NR69"/>
<dbReference type="STRING" id="517719.SAMN05421762_3105"/>
<dbReference type="InterPro" id="IPR022761">
    <property type="entry name" value="Fumarate_lyase_N"/>
</dbReference>
<dbReference type="InterPro" id="IPR020557">
    <property type="entry name" value="Fumarate_lyase_CS"/>
</dbReference>
<dbReference type="InterPro" id="IPR000362">
    <property type="entry name" value="Fumarate_lyase_fam"/>
</dbReference>
<dbReference type="Pfam" id="PF00206">
    <property type="entry name" value="Lyase_1"/>
    <property type="match status" value="1"/>
</dbReference>
<organism evidence="3 4">
    <name type="scientific">Pseudooceanicola nitratireducens</name>
    <dbReference type="NCBI Taxonomy" id="517719"/>
    <lineage>
        <taxon>Bacteria</taxon>
        <taxon>Pseudomonadati</taxon>
        <taxon>Pseudomonadota</taxon>
        <taxon>Alphaproteobacteria</taxon>
        <taxon>Rhodobacterales</taxon>
        <taxon>Paracoccaceae</taxon>
        <taxon>Pseudooceanicola</taxon>
    </lineage>
</organism>
<dbReference type="SMART" id="SM00998">
    <property type="entry name" value="ADSL_C"/>
    <property type="match status" value="1"/>
</dbReference>
<comment type="similarity">
    <text evidence="1">Belongs to the class-II fumarase/aspartase family.</text>
</comment>
<dbReference type="OrthoDB" id="9768878at2"/>
<evidence type="ECO:0000313" key="3">
    <source>
        <dbReference type="EMBL" id="SFD00027.1"/>
    </source>
</evidence>
<dbReference type="Gene3D" id="1.20.200.10">
    <property type="entry name" value="Fumarase/aspartase (Central domain)"/>
    <property type="match status" value="1"/>
</dbReference>
<proteinExistence type="inferred from homology"/>
<dbReference type="InterPro" id="IPR008948">
    <property type="entry name" value="L-Aspartase-like"/>
</dbReference>
<evidence type="ECO:0000256" key="1">
    <source>
        <dbReference type="ARBA" id="ARBA00034772"/>
    </source>
</evidence>
<reference evidence="3 4" key="1">
    <citation type="submission" date="2016-10" db="EMBL/GenBank/DDBJ databases">
        <authorList>
            <person name="de Groot N.N."/>
        </authorList>
    </citation>
    <scope>NUCLEOTIDE SEQUENCE [LARGE SCALE GENOMIC DNA]</scope>
    <source>
        <strain evidence="3 4">DSM 29619</strain>
    </source>
</reference>
<evidence type="ECO:0000313" key="4">
    <source>
        <dbReference type="Proteomes" id="UP000231644"/>
    </source>
</evidence>
<dbReference type="PROSITE" id="PS00163">
    <property type="entry name" value="FUMARATE_LYASES"/>
    <property type="match status" value="1"/>
</dbReference>
<dbReference type="PANTHER" id="PTHR43172">
    <property type="entry name" value="ADENYLOSUCCINATE LYASE"/>
    <property type="match status" value="1"/>
</dbReference>
<evidence type="ECO:0000259" key="2">
    <source>
        <dbReference type="SMART" id="SM00998"/>
    </source>
</evidence>
<dbReference type="GO" id="GO:0016853">
    <property type="term" value="F:isomerase activity"/>
    <property type="evidence" value="ECO:0007669"/>
    <property type="project" value="UniProtKB-KW"/>
</dbReference>